<keyword evidence="2" id="KW-1185">Reference proteome</keyword>
<proteinExistence type="predicted"/>
<dbReference type="EMBL" id="MWPV01000002">
    <property type="protein sequence ID" value="OUL57953.1"/>
    <property type="molecule type" value="Genomic_DNA"/>
</dbReference>
<gene>
    <name evidence="1" type="ORF">B1199_06200</name>
</gene>
<organism evidence="1 2">
    <name type="scientific">Pseudoalteromonas ulvae</name>
    <dbReference type="NCBI Taxonomy" id="107327"/>
    <lineage>
        <taxon>Bacteria</taxon>
        <taxon>Pseudomonadati</taxon>
        <taxon>Pseudomonadota</taxon>
        <taxon>Gammaproteobacteria</taxon>
        <taxon>Alteromonadales</taxon>
        <taxon>Pseudoalteromonadaceae</taxon>
        <taxon>Pseudoalteromonas</taxon>
    </lineage>
</organism>
<sequence>MSNKLTDDTITALYQQGATQTPSPELDQAILQQAAIELNSATTEQHADKPFRLLSRSWFAPVSAVASMICVALLYWQNTPVFHQVPQVVNNDVSKELPQASKRSAQPPQSDAEQTEAANITLETLQLDAPSRSIDEPLILIKEQALRPASNVQARQGAQSPAVDVLSLSSDDAQSLAEVDALLAQNKPIQAAERLKVLLKDAPYLKAHLSAEQKQLLNDAKRP</sequence>
<comment type="caution">
    <text evidence="1">The sequence shown here is derived from an EMBL/GenBank/DDBJ whole genome shotgun (WGS) entry which is preliminary data.</text>
</comment>
<dbReference type="AlphaFoldDB" id="A0A244CQQ6"/>
<protein>
    <submittedName>
        <fullName evidence="1">Uncharacterized protein</fullName>
    </submittedName>
</protein>
<accession>A0A244CQQ6</accession>
<reference evidence="1 2" key="1">
    <citation type="submission" date="2017-02" db="EMBL/GenBank/DDBJ databases">
        <title>Pseudoalteromonas ulvae TC14 Genome.</title>
        <authorList>
            <person name="Molmeret M."/>
        </authorList>
    </citation>
    <scope>NUCLEOTIDE SEQUENCE [LARGE SCALE GENOMIC DNA]</scope>
    <source>
        <strain evidence="1">TC14</strain>
    </source>
</reference>
<dbReference type="OrthoDB" id="6292139at2"/>
<name>A0A244CQQ6_PSEDV</name>
<dbReference type="RefSeq" id="WP_086743259.1">
    <property type="nucleotide sequence ID" value="NZ_MWPV01000002.1"/>
</dbReference>
<dbReference type="Proteomes" id="UP000194841">
    <property type="component" value="Unassembled WGS sequence"/>
</dbReference>
<evidence type="ECO:0000313" key="1">
    <source>
        <dbReference type="EMBL" id="OUL57953.1"/>
    </source>
</evidence>
<evidence type="ECO:0000313" key="2">
    <source>
        <dbReference type="Proteomes" id="UP000194841"/>
    </source>
</evidence>